<dbReference type="GO" id="GO:0005886">
    <property type="term" value="C:plasma membrane"/>
    <property type="evidence" value="ECO:0007669"/>
    <property type="project" value="TreeGrafter"/>
</dbReference>
<dbReference type="PROSITE" id="PS50093">
    <property type="entry name" value="PKD"/>
    <property type="match status" value="2"/>
</dbReference>
<dbReference type="InterPro" id="IPR013783">
    <property type="entry name" value="Ig-like_fold"/>
</dbReference>
<comment type="subcellular location">
    <subcellularLocation>
        <location evidence="1">Membrane</location>
        <topology evidence="1">Multi-pass membrane protein</topology>
    </subcellularLocation>
</comment>
<dbReference type="GO" id="GO:0005261">
    <property type="term" value="F:monoatomic cation channel activity"/>
    <property type="evidence" value="ECO:0007669"/>
    <property type="project" value="TreeGrafter"/>
</dbReference>
<evidence type="ECO:0000256" key="1">
    <source>
        <dbReference type="ARBA" id="ARBA00004141"/>
    </source>
</evidence>
<dbReference type="CDD" id="cd00146">
    <property type="entry name" value="PKD"/>
    <property type="match status" value="2"/>
</dbReference>
<gene>
    <name evidence="9" type="ORF">ENO59_09385</name>
</gene>
<organism evidence="9">
    <name type="scientific">Rhodothermus marinus</name>
    <name type="common">Rhodothermus obamensis</name>
    <dbReference type="NCBI Taxonomy" id="29549"/>
    <lineage>
        <taxon>Bacteria</taxon>
        <taxon>Pseudomonadati</taxon>
        <taxon>Rhodothermota</taxon>
        <taxon>Rhodothermia</taxon>
        <taxon>Rhodothermales</taxon>
        <taxon>Rhodothermaceae</taxon>
        <taxon>Rhodothermus</taxon>
    </lineage>
</organism>
<reference evidence="9" key="1">
    <citation type="journal article" date="2020" name="mSystems">
        <title>Genome- and Community-Level Interaction Insights into Carbon Utilization and Element Cycling Functions of Hydrothermarchaeota in Hydrothermal Sediment.</title>
        <authorList>
            <person name="Zhou Z."/>
            <person name="Liu Y."/>
            <person name="Xu W."/>
            <person name="Pan J."/>
            <person name="Luo Z.H."/>
            <person name="Li M."/>
        </authorList>
    </citation>
    <scope>NUCLEOTIDE SEQUENCE [LARGE SCALE GENOMIC DNA]</scope>
    <source>
        <strain evidence="9">SpSt-143</strain>
    </source>
</reference>
<dbReference type="Pfam" id="PF18911">
    <property type="entry name" value="PKD_4"/>
    <property type="match status" value="2"/>
</dbReference>
<dbReference type="SMART" id="SM00089">
    <property type="entry name" value="PKD"/>
    <property type="match status" value="2"/>
</dbReference>
<dbReference type="PANTHER" id="PTHR46730:SF4">
    <property type="entry name" value="POLYCYSTIC KIDNEY DISEASE PROTEIN 1-LIKE 1"/>
    <property type="match status" value="1"/>
</dbReference>
<sequence>MQKPQHYLALTALVALTIVGLTGCRSTPVEVLGVSGPDSLQVNQSGTFSATINEKAKPPVEFRWDFGDGATGSGNPVTHAYSEPGTYTVTVTASNRKGKSTSTRSSSVVVYRPPVPAQIISITADPLQPDTRTAVRFSANVQGDQPLTYQWNFGDGGTATGANPTHTYSQPGTYTVTLNVSNNAGSDSRTLSITVRPYEAEFCAEVTELSPAFFDRNSSVLNDAARQALQENLEILQSCPNMYVRIEGWAAPGERNPQQLSADRARAVEQFYTSNGIAASRLVAVGRGRATGVTSKKEGAAQYRRADSIPTTQSGLMGSN</sequence>
<dbReference type="Gene3D" id="2.60.40.10">
    <property type="entry name" value="Immunoglobulins"/>
    <property type="match status" value="2"/>
</dbReference>
<keyword evidence="2" id="KW-0812">Transmembrane</keyword>
<evidence type="ECO:0000256" key="4">
    <source>
        <dbReference type="ARBA" id="ARBA00022989"/>
    </source>
</evidence>
<dbReference type="PROSITE" id="PS51257">
    <property type="entry name" value="PROKAR_LIPOPROTEIN"/>
    <property type="match status" value="1"/>
</dbReference>
<dbReference type="PANTHER" id="PTHR46730">
    <property type="entry name" value="POLYCYSTIN-1"/>
    <property type="match status" value="1"/>
</dbReference>
<dbReference type="PROSITE" id="PS51123">
    <property type="entry name" value="OMPA_2"/>
    <property type="match status" value="1"/>
</dbReference>
<protein>
    <submittedName>
        <fullName evidence="9">PKD domain-containing protein</fullName>
    </submittedName>
</protein>
<comment type="caution">
    <text evidence="9">The sequence shown here is derived from an EMBL/GenBank/DDBJ whole genome shotgun (WGS) entry which is preliminary data.</text>
</comment>
<feature type="domain" description="PKD" evidence="7">
    <location>
        <begin position="118"/>
        <end position="195"/>
    </location>
</feature>
<evidence type="ECO:0000259" key="8">
    <source>
        <dbReference type="PROSITE" id="PS51123"/>
    </source>
</evidence>
<dbReference type="Gene3D" id="3.30.1330.60">
    <property type="entry name" value="OmpA-like domain"/>
    <property type="match status" value="1"/>
</dbReference>
<name>A0A7V2F7V8_RHOMR</name>
<keyword evidence="3" id="KW-0677">Repeat</keyword>
<dbReference type="InterPro" id="IPR022409">
    <property type="entry name" value="PKD/Chitinase_dom"/>
</dbReference>
<evidence type="ECO:0000259" key="7">
    <source>
        <dbReference type="PROSITE" id="PS50093"/>
    </source>
</evidence>
<dbReference type="GO" id="GO:0006816">
    <property type="term" value="P:calcium ion transport"/>
    <property type="evidence" value="ECO:0007669"/>
    <property type="project" value="TreeGrafter"/>
</dbReference>
<keyword evidence="4" id="KW-1133">Transmembrane helix</keyword>
<evidence type="ECO:0000313" key="9">
    <source>
        <dbReference type="EMBL" id="HER96710.1"/>
    </source>
</evidence>
<feature type="domain" description="OmpA-like" evidence="8">
    <location>
        <begin position="201"/>
        <end position="320"/>
    </location>
</feature>
<evidence type="ECO:0000256" key="5">
    <source>
        <dbReference type="ARBA" id="ARBA00023136"/>
    </source>
</evidence>
<dbReference type="Pfam" id="PF00691">
    <property type="entry name" value="OmpA"/>
    <property type="match status" value="1"/>
</dbReference>
<keyword evidence="5 6" id="KW-0472">Membrane</keyword>
<dbReference type="SUPFAM" id="SSF103088">
    <property type="entry name" value="OmpA-like"/>
    <property type="match status" value="1"/>
</dbReference>
<feature type="domain" description="PKD" evidence="7">
    <location>
        <begin position="59"/>
        <end position="110"/>
    </location>
</feature>
<evidence type="ECO:0000256" key="2">
    <source>
        <dbReference type="ARBA" id="ARBA00022692"/>
    </source>
</evidence>
<dbReference type="InterPro" id="IPR006665">
    <property type="entry name" value="OmpA-like"/>
</dbReference>
<dbReference type="EMBL" id="DSGB01000006">
    <property type="protein sequence ID" value="HER96710.1"/>
    <property type="molecule type" value="Genomic_DNA"/>
</dbReference>
<dbReference type="CDD" id="cd07185">
    <property type="entry name" value="OmpA_C-like"/>
    <property type="match status" value="1"/>
</dbReference>
<dbReference type="InterPro" id="IPR035986">
    <property type="entry name" value="PKD_dom_sf"/>
</dbReference>
<dbReference type="AlphaFoldDB" id="A0A7V2F7V8"/>
<dbReference type="InterPro" id="IPR000601">
    <property type="entry name" value="PKD_dom"/>
</dbReference>
<dbReference type="InterPro" id="IPR036737">
    <property type="entry name" value="OmpA-like_sf"/>
</dbReference>
<accession>A0A7V2F7V8</accession>
<dbReference type="SUPFAM" id="SSF49299">
    <property type="entry name" value="PKD domain"/>
    <property type="match status" value="2"/>
</dbReference>
<proteinExistence type="predicted"/>
<evidence type="ECO:0000256" key="6">
    <source>
        <dbReference type="PROSITE-ProRule" id="PRU00473"/>
    </source>
</evidence>
<evidence type="ECO:0000256" key="3">
    <source>
        <dbReference type="ARBA" id="ARBA00022737"/>
    </source>
</evidence>